<dbReference type="SUPFAM" id="SSF55785">
    <property type="entry name" value="PYP-like sensor domain (PAS domain)"/>
    <property type="match status" value="1"/>
</dbReference>
<evidence type="ECO:0000313" key="2">
    <source>
        <dbReference type="Proteomes" id="UP001366166"/>
    </source>
</evidence>
<gene>
    <name evidence="1" type="ORF">FAK_30800</name>
</gene>
<keyword evidence="2" id="KW-1185">Reference proteome</keyword>
<dbReference type="EMBL" id="AP028679">
    <property type="protein sequence ID" value="BEQ16014.1"/>
    <property type="molecule type" value="Genomic_DNA"/>
</dbReference>
<accession>A0AAU9ES82</accession>
<reference evidence="2" key="1">
    <citation type="journal article" date="2023" name="Arch. Microbiol.">
        <title>Desulfoferula mesophilus gen. nov. sp. nov., a mesophilic sulfate-reducing bacterium isolated from a brackish lake sediment.</title>
        <authorList>
            <person name="Watanabe T."/>
            <person name="Yabe T."/>
            <person name="Tsuji J.M."/>
            <person name="Fukui M."/>
        </authorList>
    </citation>
    <scope>NUCLEOTIDE SEQUENCE [LARGE SCALE GENOMIC DNA]</scope>
    <source>
        <strain evidence="2">12FAK</strain>
    </source>
</reference>
<dbReference type="Proteomes" id="UP001366166">
    <property type="component" value="Chromosome"/>
</dbReference>
<evidence type="ECO:0000313" key="1">
    <source>
        <dbReference type="EMBL" id="BEQ16014.1"/>
    </source>
</evidence>
<dbReference type="AlphaFoldDB" id="A0AAU9ES82"/>
<name>A0AAU9ES82_9BACT</name>
<dbReference type="KEGG" id="dmp:FAK_30800"/>
<organism evidence="1 2">
    <name type="scientific">Desulfoferula mesophila</name>
    <dbReference type="NCBI Taxonomy" id="3058419"/>
    <lineage>
        <taxon>Bacteria</taxon>
        <taxon>Pseudomonadati</taxon>
        <taxon>Thermodesulfobacteriota</taxon>
        <taxon>Desulfarculia</taxon>
        <taxon>Desulfarculales</taxon>
        <taxon>Desulfarculaceae</taxon>
        <taxon>Desulfoferula</taxon>
    </lineage>
</organism>
<sequence>MTASLIKKELAKLRVYIKEMEMSDSGDQQAIAKDVAGSLDRLEYWCEELSYRLSGALAEAGEKNRKERANLGRRDFFQNVFHKAPVGYLVIDSQSRVAETNTAAEGILRQSGISRNDRDQLLAVVRKHFQVGVKTQLPVSQMVLINSGDAQQGWLQVTSKIMPDENGEPVLLSALTELKDFGHLLGKRPRCLMPFRFISSRKASAMPLSWLVSKA</sequence>
<protein>
    <recommendedName>
        <fullName evidence="3">PAS domain-containing protein</fullName>
    </recommendedName>
</protein>
<evidence type="ECO:0008006" key="3">
    <source>
        <dbReference type="Google" id="ProtNLM"/>
    </source>
</evidence>
<proteinExistence type="predicted"/>
<dbReference type="InterPro" id="IPR035965">
    <property type="entry name" value="PAS-like_dom_sf"/>
</dbReference>